<reference evidence="2" key="1">
    <citation type="journal article" date="2014" name="Science">
        <title>Ancient hybridizations among the ancestral genomes of bread wheat.</title>
        <authorList>
            <consortium name="International Wheat Genome Sequencing Consortium,"/>
            <person name="Marcussen T."/>
            <person name="Sandve S.R."/>
            <person name="Heier L."/>
            <person name="Spannagl M."/>
            <person name="Pfeifer M."/>
            <person name="Jakobsen K.S."/>
            <person name="Wulff B.B."/>
            <person name="Steuernagel B."/>
            <person name="Mayer K.F."/>
            <person name="Olsen O.A."/>
        </authorList>
    </citation>
    <scope>NUCLEOTIDE SEQUENCE [LARGE SCALE GENOMIC DNA]</scope>
    <source>
        <strain evidence="2">cv. AL8/78</strain>
    </source>
</reference>
<reference evidence="2" key="2">
    <citation type="journal article" date="2017" name="Nat. Plants">
        <title>The Aegilops tauschii genome reveals multiple impacts of transposons.</title>
        <authorList>
            <person name="Zhao G."/>
            <person name="Zou C."/>
            <person name="Li K."/>
            <person name="Wang K."/>
            <person name="Li T."/>
            <person name="Gao L."/>
            <person name="Zhang X."/>
            <person name="Wang H."/>
            <person name="Yang Z."/>
            <person name="Liu X."/>
            <person name="Jiang W."/>
            <person name="Mao L."/>
            <person name="Kong X."/>
            <person name="Jiao Y."/>
            <person name="Jia J."/>
        </authorList>
    </citation>
    <scope>NUCLEOTIDE SEQUENCE [LARGE SCALE GENOMIC DNA]</scope>
    <source>
        <strain evidence="2">cv. AL8/78</strain>
    </source>
</reference>
<dbReference type="AlphaFoldDB" id="A0A453CEH4"/>
<evidence type="ECO:0000313" key="2">
    <source>
        <dbReference type="Proteomes" id="UP000015105"/>
    </source>
</evidence>
<dbReference type="Gramene" id="AET2Gv20817600.19">
    <property type="protein sequence ID" value="AET2Gv20817600.19"/>
    <property type="gene ID" value="AET2Gv20817600"/>
</dbReference>
<organism evidence="1 2">
    <name type="scientific">Aegilops tauschii subsp. strangulata</name>
    <name type="common">Goatgrass</name>
    <dbReference type="NCBI Taxonomy" id="200361"/>
    <lineage>
        <taxon>Eukaryota</taxon>
        <taxon>Viridiplantae</taxon>
        <taxon>Streptophyta</taxon>
        <taxon>Embryophyta</taxon>
        <taxon>Tracheophyta</taxon>
        <taxon>Spermatophyta</taxon>
        <taxon>Magnoliopsida</taxon>
        <taxon>Liliopsida</taxon>
        <taxon>Poales</taxon>
        <taxon>Poaceae</taxon>
        <taxon>BOP clade</taxon>
        <taxon>Pooideae</taxon>
        <taxon>Triticodae</taxon>
        <taxon>Triticeae</taxon>
        <taxon>Triticinae</taxon>
        <taxon>Aegilops</taxon>
    </lineage>
</organism>
<sequence>VRNKWSTNEYFSTHFTQEYPKGHMHEEHTNLLIKAGNRPAIVIARLIIQSQEAGLSSLTSQI</sequence>
<reference evidence="1" key="5">
    <citation type="journal article" date="2021" name="G3 (Bethesda)">
        <title>Aegilops tauschii genome assembly Aet v5.0 features greater sequence contiguity and improved annotation.</title>
        <authorList>
            <person name="Wang L."/>
            <person name="Zhu T."/>
            <person name="Rodriguez J.C."/>
            <person name="Deal K.R."/>
            <person name="Dubcovsky J."/>
            <person name="McGuire P.E."/>
            <person name="Lux T."/>
            <person name="Spannagl M."/>
            <person name="Mayer K.F.X."/>
            <person name="Baldrich P."/>
            <person name="Meyers B.C."/>
            <person name="Huo N."/>
            <person name="Gu Y.Q."/>
            <person name="Zhou H."/>
            <person name="Devos K.M."/>
            <person name="Bennetzen J.L."/>
            <person name="Unver T."/>
            <person name="Budak H."/>
            <person name="Gulick P.J."/>
            <person name="Galiba G."/>
            <person name="Kalapos B."/>
            <person name="Nelson D.R."/>
            <person name="Li P."/>
            <person name="You F.M."/>
            <person name="Luo M.C."/>
            <person name="Dvorak J."/>
        </authorList>
    </citation>
    <scope>NUCLEOTIDE SEQUENCE [LARGE SCALE GENOMIC DNA]</scope>
    <source>
        <strain evidence="1">cv. AL8/78</strain>
    </source>
</reference>
<dbReference type="EnsemblPlants" id="AET2Gv20817600.19">
    <property type="protein sequence ID" value="AET2Gv20817600.19"/>
    <property type="gene ID" value="AET2Gv20817600"/>
</dbReference>
<proteinExistence type="predicted"/>
<reference evidence="1" key="3">
    <citation type="journal article" date="2017" name="Nature">
        <title>Genome sequence of the progenitor of the wheat D genome Aegilops tauschii.</title>
        <authorList>
            <person name="Luo M.C."/>
            <person name="Gu Y.Q."/>
            <person name="Puiu D."/>
            <person name="Wang H."/>
            <person name="Twardziok S.O."/>
            <person name="Deal K.R."/>
            <person name="Huo N."/>
            <person name="Zhu T."/>
            <person name="Wang L."/>
            <person name="Wang Y."/>
            <person name="McGuire P.E."/>
            <person name="Liu S."/>
            <person name="Long H."/>
            <person name="Ramasamy R.K."/>
            <person name="Rodriguez J.C."/>
            <person name="Van S.L."/>
            <person name="Yuan L."/>
            <person name="Wang Z."/>
            <person name="Xia Z."/>
            <person name="Xiao L."/>
            <person name="Anderson O.D."/>
            <person name="Ouyang S."/>
            <person name="Liang Y."/>
            <person name="Zimin A.V."/>
            <person name="Pertea G."/>
            <person name="Qi P."/>
            <person name="Bennetzen J.L."/>
            <person name="Dai X."/>
            <person name="Dawson M.W."/>
            <person name="Muller H.G."/>
            <person name="Kugler K."/>
            <person name="Rivarola-Duarte L."/>
            <person name="Spannagl M."/>
            <person name="Mayer K.F.X."/>
            <person name="Lu F.H."/>
            <person name="Bevan M.W."/>
            <person name="Leroy P."/>
            <person name="Li P."/>
            <person name="You F.M."/>
            <person name="Sun Q."/>
            <person name="Liu Z."/>
            <person name="Lyons E."/>
            <person name="Wicker T."/>
            <person name="Salzberg S.L."/>
            <person name="Devos K.M."/>
            <person name="Dvorak J."/>
        </authorList>
    </citation>
    <scope>NUCLEOTIDE SEQUENCE [LARGE SCALE GENOMIC DNA]</scope>
    <source>
        <strain evidence="1">cv. AL8/78</strain>
    </source>
</reference>
<protein>
    <submittedName>
        <fullName evidence="1">Uncharacterized protein</fullName>
    </submittedName>
</protein>
<evidence type="ECO:0000313" key="1">
    <source>
        <dbReference type="EnsemblPlants" id="AET2Gv20817600.19"/>
    </source>
</evidence>
<dbReference type="Proteomes" id="UP000015105">
    <property type="component" value="Chromosome 2D"/>
</dbReference>
<keyword evidence="2" id="KW-1185">Reference proteome</keyword>
<accession>A0A453CEH4</accession>
<reference evidence="1" key="4">
    <citation type="submission" date="2019-03" db="UniProtKB">
        <authorList>
            <consortium name="EnsemblPlants"/>
        </authorList>
    </citation>
    <scope>IDENTIFICATION</scope>
</reference>
<name>A0A453CEH4_AEGTS</name>